<dbReference type="Pfam" id="PF02230">
    <property type="entry name" value="Abhydrolase_2"/>
    <property type="match status" value="1"/>
</dbReference>
<keyword evidence="7 11" id="KW-0119">Carbohydrate metabolism</keyword>
<keyword evidence="6 11" id="KW-0378">Hydrolase</keyword>
<name>A0AA40F4X4_9PEZI</name>
<dbReference type="InterPro" id="IPR029058">
    <property type="entry name" value="AB_hydrolase_fold"/>
</dbReference>
<comment type="function">
    <text evidence="9 11">Involved in degradation of plant cell walls. Hydrolyzes the feruloyl-arabinose ester bond in arabinoxylans, and the feruloyl-galactose ester bond in pectin. Active against paranitrophenyl-acetate, methyl ferulate and wheat arabinoxylan.</text>
</comment>
<keyword evidence="8 11" id="KW-0624">Polysaccharide degradation</keyword>
<comment type="subcellular location">
    <subcellularLocation>
        <location evidence="1 11">Secreted</location>
    </subcellularLocation>
</comment>
<keyword evidence="5 11" id="KW-0732">Signal</keyword>
<gene>
    <name evidence="13" type="ORF">B0T18DRAFT_425987</name>
</gene>
<feature type="domain" description="Phospholipase/carboxylesterase/thioesterase" evidence="12">
    <location>
        <begin position="123"/>
        <end position="215"/>
    </location>
</feature>
<evidence type="ECO:0000256" key="11">
    <source>
        <dbReference type="RuleBase" id="RU367094"/>
    </source>
</evidence>
<accession>A0AA40F4X4</accession>
<comment type="catalytic activity">
    <reaction evidence="10 11">
        <text>feruloyl-polysaccharide + H2O = ferulate + polysaccharide.</text>
        <dbReference type="EC" id="3.1.1.73"/>
    </reaction>
</comment>
<organism evidence="13 14">
    <name type="scientific">Schizothecium vesticola</name>
    <dbReference type="NCBI Taxonomy" id="314040"/>
    <lineage>
        <taxon>Eukaryota</taxon>
        <taxon>Fungi</taxon>
        <taxon>Dikarya</taxon>
        <taxon>Ascomycota</taxon>
        <taxon>Pezizomycotina</taxon>
        <taxon>Sordariomycetes</taxon>
        <taxon>Sordariomycetidae</taxon>
        <taxon>Sordariales</taxon>
        <taxon>Schizotheciaceae</taxon>
        <taxon>Schizothecium</taxon>
    </lineage>
</organism>
<evidence type="ECO:0000256" key="9">
    <source>
        <dbReference type="ARBA" id="ARBA00025250"/>
    </source>
</evidence>
<evidence type="ECO:0000256" key="1">
    <source>
        <dbReference type="ARBA" id="ARBA00004613"/>
    </source>
</evidence>
<dbReference type="SUPFAM" id="SSF53474">
    <property type="entry name" value="alpha/beta-Hydrolases"/>
    <property type="match status" value="1"/>
</dbReference>
<evidence type="ECO:0000256" key="8">
    <source>
        <dbReference type="ARBA" id="ARBA00023326"/>
    </source>
</evidence>
<feature type="signal peptide" evidence="11">
    <location>
        <begin position="1"/>
        <end position="26"/>
    </location>
</feature>
<evidence type="ECO:0000259" key="12">
    <source>
        <dbReference type="Pfam" id="PF02230"/>
    </source>
</evidence>
<keyword evidence="4 11" id="KW-0858">Xylan degradation</keyword>
<comment type="similarity">
    <text evidence="2 11">Belongs to the faeC family.</text>
</comment>
<reference evidence="13" key="1">
    <citation type="submission" date="2023-06" db="EMBL/GenBank/DDBJ databases">
        <title>Genome-scale phylogeny and comparative genomics of the fungal order Sordariales.</title>
        <authorList>
            <consortium name="Lawrence Berkeley National Laboratory"/>
            <person name="Hensen N."/>
            <person name="Bonometti L."/>
            <person name="Westerberg I."/>
            <person name="Brannstrom I.O."/>
            <person name="Guillou S."/>
            <person name="Cros-Aarteil S."/>
            <person name="Calhoun S."/>
            <person name="Haridas S."/>
            <person name="Kuo A."/>
            <person name="Mondo S."/>
            <person name="Pangilinan J."/>
            <person name="Riley R."/>
            <person name="LaButti K."/>
            <person name="Andreopoulos B."/>
            <person name="Lipzen A."/>
            <person name="Chen C."/>
            <person name="Yanf M."/>
            <person name="Daum C."/>
            <person name="Ng V."/>
            <person name="Clum A."/>
            <person name="Steindorff A."/>
            <person name="Ohm R."/>
            <person name="Martin F."/>
            <person name="Silar P."/>
            <person name="Natvig D."/>
            <person name="Lalanne C."/>
            <person name="Gautier V."/>
            <person name="Ament-velasquez S.L."/>
            <person name="Kruys A."/>
            <person name="Hutchinson M.I."/>
            <person name="Powell A.J."/>
            <person name="Barry K."/>
            <person name="Miller A.N."/>
            <person name="Grigoriev I.V."/>
            <person name="Debuchy R."/>
            <person name="Gladieux P."/>
            <person name="Thoren M.H."/>
            <person name="Johannesson H."/>
        </authorList>
    </citation>
    <scope>NUCLEOTIDE SEQUENCE</scope>
    <source>
        <strain evidence="13">SMH3187-1</strain>
    </source>
</reference>
<protein>
    <recommendedName>
        <fullName evidence="11">Feruloyl esterase C</fullName>
        <ecNumber evidence="11">3.1.1.73</ecNumber>
    </recommendedName>
    <alternativeName>
        <fullName evidence="11">Ferulic acid esterase C</fullName>
    </alternativeName>
</protein>
<dbReference type="InterPro" id="IPR003140">
    <property type="entry name" value="PLipase/COase/thioEstase"/>
</dbReference>
<dbReference type="GO" id="GO:0005576">
    <property type="term" value="C:extracellular region"/>
    <property type="evidence" value="ECO:0007669"/>
    <property type="project" value="UniProtKB-SubCell"/>
</dbReference>
<dbReference type="GO" id="GO:0045493">
    <property type="term" value="P:xylan catabolic process"/>
    <property type="evidence" value="ECO:0007669"/>
    <property type="project" value="UniProtKB-UniRule"/>
</dbReference>
<dbReference type="EMBL" id="JAUKUD010000002">
    <property type="protein sequence ID" value="KAK0751328.1"/>
    <property type="molecule type" value="Genomic_DNA"/>
</dbReference>
<evidence type="ECO:0000256" key="7">
    <source>
        <dbReference type="ARBA" id="ARBA00023277"/>
    </source>
</evidence>
<dbReference type="PANTHER" id="PTHR38050">
    <property type="match status" value="1"/>
</dbReference>
<keyword evidence="3 11" id="KW-0964">Secreted</keyword>
<evidence type="ECO:0000256" key="6">
    <source>
        <dbReference type="ARBA" id="ARBA00022801"/>
    </source>
</evidence>
<evidence type="ECO:0000256" key="10">
    <source>
        <dbReference type="ARBA" id="ARBA00034075"/>
    </source>
</evidence>
<evidence type="ECO:0000313" key="13">
    <source>
        <dbReference type="EMBL" id="KAK0751328.1"/>
    </source>
</evidence>
<evidence type="ECO:0000256" key="3">
    <source>
        <dbReference type="ARBA" id="ARBA00022525"/>
    </source>
</evidence>
<dbReference type="AlphaFoldDB" id="A0AA40F4X4"/>
<proteinExistence type="inferred from homology"/>
<dbReference type="GO" id="GO:0030600">
    <property type="term" value="F:feruloyl esterase activity"/>
    <property type="evidence" value="ECO:0007669"/>
    <property type="project" value="UniProtKB-UniRule"/>
</dbReference>
<comment type="caution">
    <text evidence="13">The sequence shown here is derived from an EMBL/GenBank/DDBJ whole genome shotgun (WGS) entry which is preliminary data.</text>
</comment>
<dbReference type="Proteomes" id="UP001172155">
    <property type="component" value="Unassembled WGS sequence"/>
</dbReference>
<dbReference type="PANTHER" id="PTHR38050:SF1">
    <property type="entry name" value="FERULOYL ESTERASE C"/>
    <property type="match status" value="1"/>
</dbReference>
<feature type="chain" id="PRO_5041490591" description="Feruloyl esterase C" evidence="11">
    <location>
        <begin position="27"/>
        <end position="282"/>
    </location>
</feature>
<sequence length="282" mass="30500">MPARQSSLHWALGLLALFLTFTSVIADTAGCGKAPTLTSGTKTMTVNGKSRRWIVRLPNNYDRAVPHRLVFGVHWRDADYGAVDGGSAPYYGLRSRMNNTIFVAPDGLNKGWANSGGEDITFFDQIIKAVSDDLCINEKLIFSLGFSYGGAMSYSLACSRPKVFRGVAILSGALLSGCASTTEPVAFYQQHGVRDSVLQLSMGKSLRDSMIKRNGCASKNAGEPAKNSRQRVKTTYECKAGFPLVFTAFDGDHVALPNDSGSDGGANSWTLNEVYTFFSQFS</sequence>
<evidence type="ECO:0000256" key="2">
    <source>
        <dbReference type="ARBA" id="ARBA00010278"/>
    </source>
</evidence>
<evidence type="ECO:0000313" key="14">
    <source>
        <dbReference type="Proteomes" id="UP001172155"/>
    </source>
</evidence>
<evidence type="ECO:0000256" key="4">
    <source>
        <dbReference type="ARBA" id="ARBA00022651"/>
    </source>
</evidence>
<evidence type="ECO:0000256" key="5">
    <source>
        <dbReference type="ARBA" id="ARBA00022729"/>
    </source>
</evidence>
<keyword evidence="14" id="KW-1185">Reference proteome</keyword>
<dbReference type="Gene3D" id="3.40.50.1820">
    <property type="entry name" value="alpha/beta hydrolase"/>
    <property type="match status" value="1"/>
</dbReference>
<dbReference type="EC" id="3.1.1.73" evidence="11"/>
<dbReference type="InterPro" id="IPR043595">
    <property type="entry name" value="FaeB/C/D"/>
</dbReference>